<gene>
    <name evidence="7" type="ORF">CAL27_18465</name>
</gene>
<dbReference type="EMBL" id="NEVR01000004">
    <property type="protein sequence ID" value="OZI58668.1"/>
    <property type="molecule type" value="Genomic_DNA"/>
</dbReference>
<evidence type="ECO:0000256" key="5">
    <source>
        <dbReference type="SAM" id="MobiDB-lite"/>
    </source>
</evidence>
<feature type="domain" description="Carboxylesterase type B" evidence="6">
    <location>
        <begin position="85"/>
        <end position="552"/>
    </location>
</feature>
<evidence type="ECO:0000256" key="3">
    <source>
        <dbReference type="ARBA" id="ARBA00022801"/>
    </source>
</evidence>
<dbReference type="PROSITE" id="PS00122">
    <property type="entry name" value="CARBOXYLESTERASE_B_1"/>
    <property type="match status" value="1"/>
</dbReference>
<evidence type="ECO:0000313" key="8">
    <source>
        <dbReference type="Proteomes" id="UP000216354"/>
    </source>
</evidence>
<protein>
    <recommendedName>
        <fullName evidence="4">Carboxylic ester hydrolase</fullName>
        <ecNumber evidence="4">3.1.1.-</ecNumber>
    </recommendedName>
</protein>
<dbReference type="InterPro" id="IPR019819">
    <property type="entry name" value="Carboxylesterase_B_CS"/>
</dbReference>
<dbReference type="Gene3D" id="3.40.50.1820">
    <property type="entry name" value="alpha/beta hydrolase"/>
    <property type="match status" value="1"/>
</dbReference>
<sequence>MPEQGFWRGNADIRLPAFAKPEHGAESGLRQGRLAGGNGRRRRAGPLARSLGKESVMRTIPAVLLSTLVSLSPFTFGPARAGSADAVQTEGGRIAGLAGTAGGVVAFRGIPYAAPPVGALRWRPPGPAPHWKGVRDGTRFGADCVQPAEYPELRGGGMSEDCLFLNVWTPAHRPQARLPVMVWFHGGGFRYGSGSHPSYDGAALAGRGAVVVTVNYRLGLLGFMAHPGLSAESPTHASGNYGLMDMLAALRWVQRNIAAFGGDPARVTVFGQSSGAHAISTMLVTPSSRGLYARAIMQSVGVMRPVASLAQAERFGELVGPDVAALRGLPAAELVARQKSLPRAAVLTEPALPGLTVDGALVPRPDHEAYAAGDYVHVPVLVGSNADEGGGAARKMAIATRAGLADYVGRTFPGFEARAAQAYAAATDAEVKPVLSDLYGDLQFRYGTRALLRILARDGVPAWRYVYAHDRNGDGKLPVHGAELQFVFGTLAASHRGQHKPYGAADEQVSADMGGAWTRFAASGDPNGAGLKGWRPVTPGQTPVHVFGKGPDRLDAQARARWDVIEDFYAAQRH</sequence>
<dbReference type="InterPro" id="IPR002168">
    <property type="entry name" value="Lipase_GDXG_HIS_AS"/>
</dbReference>
<evidence type="ECO:0000313" key="7">
    <source>
        <dbReference type="EMBL" id="OZI58668.1"/>
    </source>
</evidence>
<dbReference type="SUPFAM" id="SSF53474">
    <property type="entry name" value="alpha/beta-Hydrolases"/>
    <property type="match status" value="1"/>
</dbReference>
<dbReference type="PRINTS" id="PR00878">
    <property type="entry name" value="CHOLNESTRASE"/>
</dbReference>
<dbReference type="EC" id="3.1.1.-" evidence="4"/>
<dbReference type="Pfam" id="PF00135">
    <property type="entry name" value="COesterase"/>
    <property type="match status" value="1"/>
</dbReference>
<dbReference type="PROSITE" id="PS00941">
    <property type="entry name" value="CARBOXYLESTERASE_B_2"/>
    <property type="match status" value="1"/>
</dbReference>
<evidence type="ECO:0000256" key="4">
    <source>
        <dbReference type="RuleBase" id="RU361235"/>
    </source>
</evidence>
<dbReference type="PANTHER" id="PTHR11559">
    <property type="entry name" value="CARBOXYLESTERASE"/>
    <property type="match status" value="1"/>
</dbReference>
<dbReference type="InterPro" id="IPR019826">
    <property type="entry name" value="Carboxylesterase_B_AS"/>
</dbReference>
<dbReference type="PROSITE" id="PS01173">
    <property type="entry name" value="LIPASE_GDXG_HIS"/>
    <property type="match status" value="1"/>
</dbReference>
<dbReference type="InterPro" id="IPR050309">
    <property type="entry name" value="Type-B_Carboxylest/Lipase"/>
</dbReference>
<proteinExistence type="inferred from homology"/>
<keyword evidence="3 4" id="KW-0378">Hydrolase</keyword>
<evidence type="ECO:0000256" key="2">
    <source>
        <dbReference type="ARBA" id="ARBA00010515"/>
    </source>
</evidence>
<evidence type="ECO:0000256" key="1">
    <source>
        <dbReference type="ARBA" id="ARBA00005964"/>
    </source>
</evidence>
<keyword evidence="8" id="KW-1185">Reference proteome</keyword>
<feature type="region of interest" description="Disordered" evidence="5">
    <location>
        <begin position="19"/>
        <end position="50"/>
    </location>
</feature>
<dbReference type="InterPro" id="IPR002018">
    <property type="entry name" value="CarbesteraseB"/>
</dbReference>
<accession>A0ABX4EW53</accession>
<dbReference type="Proteomes" id="UP000216354">
    <property type="component" value="Unassembled WGS sequence"/>
</dbReference>
<comment type="caution">
    <text evidence="7">The sequence shown here is derived from an EMBL/GenBank/DDBJ whole genome shotgun (WGS) entry which is preliminary data.</text>
</comment>
<comment type="similarity">
    <text evidence="1 4">Belongs to the type-B carboxylesterase/lipase family.</text>
</comment>
<organism evidence="7 8">
    <name type="scientific">Bordetella genomosp. 1</name>
    <dbReference type="NCBI Taxonomy" id="1395607"/>
    <lineage>
        <taxon>Bacteria</taxon>
        <taxon>Pseudomonadati</taxon>
        <taxon>Pseudomonadota</taxon>
        <taxon>Betaproteobacteria</taxon>
        <taxon>Burkholderiales</taxon>
        <taxon>Alcaligenaceae</taxon>
        <taxon>Bordetella</taxon>
    </lineage>
</organism>
<evidence type="ECO:0000259" key="6">
    <source>
        <dbReference type="Pfam" id="PF00135"/>
    </source>
</evidence>
<comment type="similarity">
    <text evidence="2">Belongs to the 'GDXG' lipolytic enzyme family.</text>
</comment>
<name>A0ABX4EW53_9BORD</name>
<dbReference type="InterPro" id="IPR000997">
    <property type="entry name" value="Cholinesterase"/>
</dbReference>
<dbReference type="InterPro" id="IPR029058">
    <property type="entry name" value="AB_hydrolase_fold"/>
</dbReference>
<reference evidence="7 8" key="1">
    <citation type="submission" date="2017-05" db="EMBL/GenBank/DDBJ databases">
        <title>Complete and WGS of Bordetella genogroups.</title>
        <authorList>
            <person name="Spilker T."/>
            <person name="Lipuma J."/>
        </authorList>
    </citation>
    <scope>NUCLEOTIDE SEQUENCE [LARGE SCALE GENOMIC DNA]</scope>
    <source>
        <strain evidence="7 8">AU9795</strain>
    </source>
</reference>